<comment type="caution">
    <text evidence="1">The sequence shown here is derived from an EMBL/GenBank/DDBJ whole genome shotgun (WGS) entry which is preliminary data.</text>
</comment>
<accession>A0ABS9IYD6</accession>
<evidence type="ECO:0000313" key="2">
    <source>
        <dbReference type="Proteomes" id="UP001200110"/>
    </source>
</evidence>
<sequence length="152" mass="16789">MASTSPSSRTPWTLDQVRAIIPAGLAHLSSQLRQCDPADMDRGTLVCATMFGSGELAGQAAWLKAVRKTSPVTADDFDNEDEIYRPPMFTVVRVPAGDRDEFGEFAYTSQKDDEPQVWSLVADRAFIQVGYTQGSVSQDELWSIARRIIEDS</sequence>
<dbReference type="Proteomes" id="UP001200110">
    <property type="component" value="Unassembled WGS sequence"/>
</dbReference>
<organism evidence="1 2">
    <name type="scientific">Gordonia liuliyuniae</name>
    <dbReference type="NCBI Taxonomy" id="2911517"/>
    <lineage>
        <taxon>Bacteria</taxon>
        <taxon>Bacillati</taxon>
        <taxon>Actinomycetota</taxon>
        <taxon>Actinomycetes</taxon>
        <taxon>Mycobacteriales</taxon>
        <taxon>Gordoniaceae</taxon>
        <taxon>Gordonia</taxon>
    </lineage>
</organism>
<protein>
    <submittedName>
        <fullName evidence="1">Uncharacterized protein</fullName>
    </submittedName>
</protein>
<keyword evidence="2" id="KW-1185">Reference proteome</keyword>
<evidence type="ECO:0000313" key="1">
    <source>
        <dbReference type="EMBL" id="MCF8590579.1"/>
    </source>
</evidence>
<reference evidence="1 2" key="1">
    <citation type="submission" date="2022-01" db="EMBL/GenBank/DDBJ databases">
        <authorList>
            <person name="Huang Y."/>
        </authorList>
    </citation>
    <scope>NUCLEOTIDE SEQUENCE [LARGE SCALE GENOMIC DNA]</scope>
    <source>
        <strain evidence="1 2">HY366</strain>
    </source>
</reference>
<dbReference type="EMBL" id="JAKKOR010000014">
    <property type="protein sequence ID" value="MCF8590579.1"/>
    <property type="molecule type" value="Genomic_DNA"/>
</dbReference>
<proteinExistence type="predicted"/>
<gene>
    <name evidence="1" type="ORF">L5G33_19155</name>
</gene>
<name>A0ABS9IYD6_9ACTN</name>
<dbReference type="RefSeq" id="WP_236999772.1">
    <property type="nucleotide sequence ID" value="NZ_JAKKOR010000014.1"/>
</dbReference>